<dbReference type="FunFam" id="1.20.1270.220:FF:000001">
    <property type="entry name" value="bromodomain-containing protein 2 isoform X1"/>
    <property type="match status" value="1"/>
</dbReference>
<evidence type="ECO:0000256" key="3">
    <source>
        <dbReference type="ARBA" id="ARBA00022853"/>
    </source>
</evidence>
<feature type="region of interest" description="Disordered" evidence="10">
    <location>
        <begin position="379"/>
        <end position="424"/>
    </location>
</feature>
<evidence type="ECO:0000256" key="10">
    <source>
        <dbReference type="SAM" id="MobiDB-lite"/>
    </source>
</evidence>
<feature type="compositionally biased region" description="Basic and acidic residues" evidence="10">
    <location>
        <begin position="511"/>
        <end position="529"/>
    </location>
</feature>
<keyword evidence="5 9" id="KW-0103">Bromodomain</keyword>
<feature type="compositionally biased region" description="Low complexity" evidence="10">
    <location>
        <begin position="183"/>
        <end position="195"/>
    </location>
</feature>
<evidence type="ECO:0000256" key="1">
    <source>
        <dbReference type="ARBA" id="ARBA00004123"/>
    </source>
</evidence>
<dbReference type="InterPro" id="IPR043509">
    <property type="entry name" value="Bromo_Brdt_II"/>
</dbReference>
<dbReference type="PROSITE" id="PS50014">
    <property type="entry name" value="BROMODOMAIN_2"/>
    <property type="match status" value="2"/>
</dbReference>
<feature type="compositionally biased region" description="Low complexity" evidence="10">
    <location>
        <begin position="398"/>
        <end position="407"/>
    </location>
</feature>
<dbReference type="PANTHER" id="PTHR22880:SF143">
    <property type="entry name" value="BROMODOMAIN-CONTAINING PROTEIN 4"/>
    <property type="match status" value="1"/>
</dbReference>
<keyword evidence="6" id="KW-0804">Transcription</keyword>
<feature type="region of interest" description="Disordered" evidence="10">
    <location>
        <begin position="588"/>
        <end position="609"/>
    </location>
</feature>
<feature type="region of interest" description="Disordered" evidence="10">
    <location>
        <begin position="1"/>
        <end position="27"/>
    </location>
</feature>
<feature type="domain" description="Bromo" evidence="11">
    <location>
        <begin position="45"/>
        <end position="117"/>
    </location>
</feature>
<protein>
    <submittedName>
        <fullName evidence="13">Bromodomain-containing protein 3-like isoform X1</fullName>
    </submittedName>
</protein>
<organism evidence="13 14">
    <name type="scientific">Acipenser oxyrinchus oxyrinchus</name>
    <dbReference type="NCBI Taxonomy" id="40147"/>
    <lineage>
        <taxon>Eukaryota</taxon>
        <taxon>Metazoa</taxon>
        <taxon>Chordata</taxon>
        <taxon>Craniata</taxon>
        <taxon>Vertebrata</taxon>
        <taxon>Euteleostomi</taxon>
        <taxon>Actinopterygii</taxon>
        <taxon>Chondrostei</taxon>
        <taxon>Acipenseriformes</taxon>
        <taxon>Acipenseridae</taxon>
        <taxon>Acipenser</taxon>
    </lineage>
</organism>
<accession>A0AAD8D8A8</accession>
<dbReference type="InterPro" id="IPR018359">
    <property type="entry name" value="Bromodomain_CS"/>
</dbReference>
<dbReference type="EMBL" id="JAGXEW010000012">
    <property type="protein sequence ID" value="KAK1165164.1"/>
    <property type="molecule type" value="Genomic_DNA"/>
</dbReference>
<feature type="compositionally biased region" description="Basic and acidic residues" evidence="10">
    <location>
        <begin position="239"/>
        <end position="255"/>
    </location>
</feature>
<evidence type="ECO:0000313" key="13">
    <source>
        <dbReference type="EMBL" id="KAK1165164.1"/>
    </source>
</evidence>
<feature type="compositionally biased region" description="Acidic residues" evidence="10">
    <location>
        <begin position="408"/>
        <end position="420"/>
    </location>
</feature>
<dbReference type="Pfam" id="PF17035">
    <property type="entry name" value="BET"/>
    <property type="match status" value="1"/>
</dbReference>
<feature type="compositionally biased region" description="Basic and acidic residues" evidence="10">
    <location>
        <begin position="1122"/>
        <end position="1137"/>
    </location>
</feature>
<dbReference type="PANTHER" id="PTHR22880">
    <property type="entry name" value="FALZ-RELATED BROMODOMAIN-CONTAINING PROTEINS"/>
    <property type="match status" value="1"/>
</dbReference>
<feature type="compositionally biased region" description="Basic residues" evidence="10">
    <location>
        <begin position="588"/>
        <end position="601"/>
    </location>
</feature>
<dbReference type="GO" id="GO:0005634">
    <property type="term" value="C:nucleus"/>
    <property type="evidence" value="ECO:0007669"/>
    <property type="project" value="UniProtKB-SubCell"/>
</dbReference>
<keyword evidence="3" id="KW-0156">Chromatin regulator</keyword>
<dbReference type="FunFam" id="1.20.920.10:FF:000003">
    <property type="entry name" value="Bromodomain-containing protein 2"/>
    <property type="match status" value="1"/>
</dbReference>
<keyword evidence="4" id="KW-0805">Transcription regulation</keyword>
<dbReference type="InterPro" id="IPR043508">
    <property type="entry name" value="Bromo_Brdt_I"/>
</dbReference>
<feature type="domain" description="Bromo" evidence="11">
    <location>
        <begin position="287"/>
        <end position="359"/>
    </location>
</feature>
<dbReference type="InterPro" id="IPR027353">
    <property type="entry name" value="NET_dom"/>
</dbReference>
<name>A0AAD8D8A8_ACIOX</name>
<feature type="compositionally biased region" description="Low complexity" evidence="10">
    <location>
        <begin position="649"/>
        <end position="670"/>
    </location>
</feature>
<feature type="region of interest" description="Disordered" evidence="10">
    <location>
        <begin position="745"/>
        <end position="804"/>
    </location>
</feature>
<dbReference type="Pfam" id="PF00439">
    <property type="entry name" value="Bromodomain"/>
    <property type="match status" value="2"/>
</dbReference>
<dbReference type="GO" id="GO:0006355">
    <property type="term" value="P:regulation of DNA-templated transcription"/>
    <property type="evidence" value="ECO:0007669"/>
    <property type="project" value="TreeGrafter"/>
</dbReference>
<comment type="similarity">
    <text evidence="8">Belongs to the BET family.</text>
</comment>
<feature type="compositionally biased region" description="Polar residues" evidence="10">
    <location>
        <begin position="761"/>
        <end position="770"/>
    </location>
</feature>
<dbReference type="FunFam" id="1.20.920.10:FF:000002">
    <property type="entry name" value="Bromodomain-containing protein 4"/>
    <property type="match status" value="1"/>
</dbReference>
<comment type="subcellular location">
    <subcellularLocation>
        <location evidence="1">Nucleus</location>
    </subcellularLocation>
</comment>
<dbReference type="Gene3D" id="1.20.1270.220">
    <property type="match status" value="1"/>
</dbReference>
<evidence type="ECO:0000256" key="8">
    <source>
        <dbReference type="ARBA" id="ARBA00044509"/>
    </source>
</evidence>
<evidence type="ECO:0000313" key="14">
    <source>
        <dbReference type="Proteomes" id="UP001230051"/>
    </source>
</evidence>
<feature type="compositionally biased region" description="Basic and acidic residues" evidence="10">
    <location>
        <begin position="467"/>
        <end position="481"/>
    </location>
</feature>
<feature type="compositionally biased region" description="Polar residues" evidence="10">
    <location>
        <begin position="625"/>
        <end position="639"/>
    </location>
</feature>
<dbReference type="InterPro" id="IPR038336">
    <property type="entry name" value="NET_sf"/>
</dbReference>
<dbReference type="Pfam" id="PF17105">
    <property type="entry name" value="BRD4_CDT"/>
    <property type="match status" value="1"/>
</dbReference>
<dbReference type="PRINTS" id="PR00503">
    <property type="entry name" value="BROMODOMAIN"/>
</dbReference>
<proteinExistence type="inferred from homology"/>
<feature type="compositionally biased region" description="Basic residues" evidence="10">
    <location>
        <begin position="482"/>
        <end position="504"/>
    </location>
</feature>
<feature type="compositionally biased region" description="Basic residues" evidence="10">
    <location>
        <begin position="450"/>
        <end position="466"/>
    </location>
</feature>
<feature type="compositionally biased region" description="Basic and acidic residues" evidence="10">
    <location>
        <begin position="974"/>
        <end position="985"/>
    </location>
</feature>
<evidence type="ECO:0000256" key="6">
    <source>
        <dbReference type="ARBA" id="ARBA00023163"/>
    </source>
</evidence>
<evidence type="ECO:0000256" key="9">
    <source>
        <dbReference type="PROSITE-ProRule" id="PRU00035"/>
    </source>
</evidence>
<dbReference type="PROSITE" id="PS00633">
    <property type="entry name" value="BROMODOMAIN_1"/>
    <property type="match status" value="2"/>
</dbReference>
<feature type="compositionally biased region" description="Basic and acidic residues" evidence="10">
    <location>
        <begin position="1071"/>
        <end position="1083"/>
    </location>
</feature>
<comment type="caution">
    <text evidence="13">The sequence shown here is derived from an EMBL/GenBank/DDBJ whole genome shotgun (WGS) entry which is preliminary data.</text>
</comment>
<dbReference type="AlphaFoldDB" id="A0AAD8D8A8"/>
<evidence type="ECO:0000259" key="12">
    <source>
        <dbReference type="PROSITE" id="PS51525"/>
    </source>
</evidence>
<feature type="region of interest" description="Disordered" evidence="10">
    <location>
        <begin position="442"/>
        <end position="531"/>
    </location>
</feature>
<keyword evidence="14" id="KW-1185">Reference proteome</keyword>
<feature type="compositionally biased region" description="Low complexity" evidence="10">
    <location>
        <begin position="211"/>
        <end position="228"/>
    </location>
</feature>
<evidence type="ECO:0000256" key="5">
    <source>
        <dbReference type="ARBA" id="ARBA00023117"/>
    </source>
</evidence>
<dbReference type="Proteomes" id="UP001230051">
    <property type="component" value="Unassembled WGS sequence"/>
</dbReference>
<sequence>MSEAKGFQSSSRGNPPPPEYKNPKKPGRLTNQLQYLHKEVIKALWSHHFAWPFRHPVDAVKLRLPDYHVIIKTPMDINTIKKRLENNYYWKAVECIEDFNTMFTNCYVYNRPGDDIVLMAQALEKLFLQKVAQMPQEEVEFPSTINRVGGGKGRKPSAGKLKPPPPVSEVVVQQTVTLIPPQTVTATPTTPTSGTQLVSKVKKGVKRKADTTTPTTSIVTTSSESSPTPAEPRPCKIISRRESGRPIKPPRKDLPDSQQQHQIGKKPKLSEQLKYCSAILKEMYAKKHAAYAWPFYKPVDVEALGLNDYYDIIKHPMDLGTMKKKMEDRQYKDAQEFAADFRLMLMNCYKYNPPDHEVSAMARKLQDVFEMRFAKMPDEPVESATPAPPSTEMDKTPSSSESSSDNESSSDSESSTDSEEERTRHLANLQEQLKAVREQLQMLSQAPLLKPKKKKDKSKKEKRKKDNKKEKTGKKCSDERKKTKSKQVQRSRKRSSGSHNKKSKLPTVPCDSEHEEKSKPMSYDEKRQLSLDINKLPGDKLGKVVHVIQSREPSLKDSNPEEIEIDFETLKPSTLRALETFVMTCLRKRPRKPSEKRKLKPNKALQIEKKQELEKLLDVGGQLHSVKTQKTTCANTDVNTDLGGPSRLSESSSSSSSGSSSSSDSSATDSSDSESEQRTKRKQSCTGNLDFKLQAKEIAPILQPLWDNALAGQTLPPFSTSLQLSIQHPQETEIHKFQTLKHIPLEPPEQITISPPALHTSLPQQPSRPSTKAAPLPPKHRPSKLQQPGSANAPQQEATQHVPLQSAHDHILLQEPRNEQAKLQSSCSLVHSLPQLKTTQQSQLPQHQQMHMQHPQIFPQTLKLQAEQLSLNQLNHPSQSLPTRMQMEGLGLSSLLSPLSSPAGLHASSASPFVMNSDNIKMECPILSPIHGSPLCNKAEPKSYPVDQTELQSVEKENCAEDGSDITQPLSKTDTSHPDGEEQDKSNTNLRQLGPVGRCDKQMEDLITPIVPKKDIRIKNVDSWASLGKMATSTPSIIKSSSESFQQFRKAAMEKEEREKALRKLQMGQPGRERKSVPEKQRDQDDEQPLESVQTVPDQATQPDKITKEEKQELQSASQSSIDREREMARKREQEHGRRVAMAGIIDMTLQSDIMATFENNLY</sequence>
<feature type="region of interest" description="Disordered" evidence="10">
    <location>
        <begin position="1061"/>
        <end position="1137"/>
    </location>
</feature>
<dbReference type="SMART" id="SM00297">
    <property type="entry name" value="BROMO"/>
    <property type="match status" value="2"/>
</dbReference>
<evidence type="ECO:0000256" key="4">
    <source>
        <dbReference type="ARBA" id="ARBA00023015"/>
    </source>
</evidence>
<evidence type="ECO:0000256" key="7">
    <source>
        <dbReference type="ARBA" id="ARBA00023242"/>
    </source>
</evidence>
<keyword evidence="7" id="KW-0539">Nucleus</keyword>
<evidence type="ECO:0000256" key="2">
    <source>
        <dbReference type="ARBA" id="ARBA00022737"/>
    </source>
</evidence>
<feature type="compositionally biased region" description="Polar residues" evidence="10">
    <location>
        <begin position="1091"/>
        <end position="1104"/>
    </location>
</feature>
<dbReference type="CDD" id="cd05497">
    <property type="entry name" value="Bromo_Brdt_I_like"/>
    <property type="match status" value="1"/>
</dbReference>
<dbReference type="InterPro" id="IPR050935">
    <property type="entry name" value="Bromo_chromatin_reader"/>
</dbReference>
<feature type="region of interest" description="Disordered" evidence="10">
    <location>
        <begin position="183"/>
        <end position="267"/>
    </location>
</feature>
<dbReference type="CDD" id="cd05498">
    <property type="entry name" value="Bromo_Brdt_II_like"/>
    <property type="match status" value="1"/>
</dbReference>
<gene>
    <name evidence="13" type="primary">Brd2</name>
    <name evidence="13" type="ORF">AOXY_G13631</name>
</gene>
<dbReference type="InterPro" id="IPR031354">
    <property type="entry name" value="BRD4_CDT"/>
</dbReference>
<feature type="region of interest" description="Disordered" evidence="10">
    <location>
        <begin position="624"/>
        <end position="690"/>
    </location>
</feature>
<evidence type="ECO:0000259" key="11">
    <source>
        <dbReference type="PROSITE" id="PS50014"/>
    </source>
</evidence>
<dbReference type="PROSITE" id="PS51525">
    <property type="entry name" value="NET"/>
    <property type="match status" value="1"/>
</dbReference>
<dbReference type="InterPro" id="IPR036427">
    <property type="entry name" value="Bromodomain-like_sf"/>
</dbReference>
<feature type="domain" description="NET" evidence="12">
    <location>
        <begin position="511"/>
        <end position="593"/>
    </location>
</feature>
<keyword evidence="2" id="KW-0677">Repeat</keyword>
<dbReference type="Gene3D" id="1.20.920.10">
    <property type="entry name" value="Bromodomain-like"/>
    <property type="match status" value="2"/>
</dbReference>
<dbReference type="SUPFAM" id="SSF47370">
    <property type="entry name" value="Bromodomain"/>
    <property type="match status" value="2"/>
</dbReference>
<dbReference type="GO" id="GO:0006338">
    <property type="term" value="P:chromatin remodeling"/>
    <property type="evidence" value="ECO:0007669"/>
    <property type="project" value="TreeGrafter"/>
</dbReference>
<dbReference type="InterPro" id="IPR001487">
    <property type="entry name" value="Bromodomain"/>
</dbReference>
<dbReference type="GO" id="GO:0000785">
    <property type="term" value="C:chromatin"/>
    <property type="evidence" value="ECO:0007669"/>
    <property type="project" value="TreeGrafter"/>
</dbReference>
<feature type="compositionally biased region" description="Polar residues" evidence="10">
    <location>
        <begin position="784"/>
        <end position="803"/>
    </location>
</feature>
<reference evidence="13" key="1">
    <citation type="submission" date="2022-02" db="EMBL/GenBank/DDBJ databases">
        <title>Atlantic sturgeon de novo genome assembly.</title>
        <authorList>
            <person name="Stock M."/>
            <person name="Klopp C."/>
            <person name="Guiguen Y."/>
            <person name="Cabau C."/>
            <person name="Parinello H."/>
            <person name="Santidrian Yebra-Pimentel E."/>
            <person name="Kuhl H."/>
            <person name="Dirks R.P."/>
            <person name="Guessner J."/>
            <person name="Wuertz S."/>
            <person name="Du K."/>
            <person name="Schartl M."/>
        </authorList>
    </citation>
    <scope>NUCLEOTIDE SEQUENCE</scope>
    <source>
        <strain evidence="13">STURGEONOMICS-FGT-2020</strain>
        <tissue evidence="13">Whole blood</tissue>
    </source>
</reference>
<feature type="region of interest" description="Disordered" evidence="10">
    <location>
        <begin position="953"/>
        <end position="997"/>
    </location>
</feature>
<feature type="region of interest" description="Disordered" evidence="10">
    <location>
        <begin position="144"/>
        <end position="166"/>
    </location>
</feature>